<feature type="region of interest" description="Disordered" evidence="1">
    <location>
        <begin position="25"/>
        <end position="59"/>
    </location>
</feature>
<feature type="compositionally biased region" description="Basic and acidic residues" evidence="1">
    <location>
        <begin position="49"/>
        <end position="59"/>
    </location>
</feature>
<dbReference type="EMBL" id="CAJVQB010088746">
    <property type="protein sequence ID" value="CAG8847675.1"/>
    <property type="molecule type" value="Genomic_DNA"/>
</dbReference>
<name>A0ABN7X5K1_GIGMA</name>
<dbReference type="Proteomes" id="UP000789901">
    <property type="component" value="Unassembled WGS sequence"/>
</dbReference>
<proteinExistence type="predicted"/>
<evidence type="ECO:0000256" key="1">
    <source>
        <dbReference type="SAM" id="MobiDB-lite"/>
    </source>
</evidence>
<feature type="non-terminal residue" evidence="2">
    <location>
        <position position="1"/>
    </location>
</feature>
<evidence type="ECO:0000313" key="2">
    <source>
        <dbReference type="EMBL" id="CAG8847675.1"/>
    </source>
</evidence>
<gene>
    <name evidence="2" type="ORF">GMARGA_LOCUS38796</name>
</gene>
<feature type="non-terminal residue" evidence="2">
    <location>
        <position position="59"/>
    </location>
</feature>
<organism evidence="2 3">
    <name type="scientific">Gigaspora margarita</name>
    <dbReference type="NCBI Taxonomy" id="4874"/>
    <lineage>
        <taxon>Eukaryota</taxon>
        <taxon>Fungi</taxon>
        <taxon>Fungi incertae sedis</taxon>
        <taxon>Mucoromycota</taxon>
        <taxon>Glomeromycotina</taxon>
        <taxon>Glomeromycetes</taxon>
        <taxon>Diversisporales</taxon>
        <taxon>Gigasporaceae</taxon>
        <taxon>Gigaspora</taxon>
    </lineage>
</organism>
<keyword evidence="3" id="KW-1185">Reference proteome</keyword>
<protein>
    <submittedName>
        <fullName evidence="2">15404_t:CDS:1</fullName>
    </submittedName>
</protein>
<sequence>LLNLSLSEKHPLGDIILVNTKKMRDETDGGESTGNCLEVNDIEPINTRPDPKEIRDLIQ</sequence>
<comment type="caution">
    <text evidence="2">The sequence shown here is derived from an EMBL/GenBank/DDBJ whole genome shotgun (WGS) entry which is preliminary data.</text>
</comment>
<evidence type="ECO:0000313" key="3">
    <source>
        <dbReference type="Proteomes" id="UP000789901"/>
    </source>
</evidence>
<accession>A0ABN7X5K1</accession>
<reference evidence="2 3" key="1">
    <citation type="submission" date="2021-06" db="EMBL/GenBank/DDBJ databases">
        <authorList>
            <person name="Kallberg Y."/>
            <person name="Tangrot J."/>
            <person name="Rosling A."/>
        </authorList>
    </citation>
    <scope>NUCLEOTIDE SEQUENCE [LARGE SCALE GENOMIC DNA]</scope>
    <source>
        <strain evidence="2 3">120-4 pot B 10/14</strain>
    </source>
</reference>